<reference evidence="2" key="1">
    <citation type="submission" date="2014-05" db="EMBL/GenBank/DDBJ databases">
        <title>The transcriptome of the halophilic microalga Tetraselmis sp. GSL018 isolated from the Great Salt Lake, Utah.</title>
        <authorList>
            <person name="Jinkerson R.E."/>
            <person name="D'Adamo S."/>
            <person name="Posewitz M.C."/>
        </authorList>
    </citation>
    <scope>NUCLEOTIDE SEQUENCE</scope>
    <source>
        <strain evidence="2">GSL018</strain>
    </source>
</reference>
<sequence length="91" mass="10064">KLWGFHDFTHDLEGLQVEAGDIPGNAQPLQNPADTPSRNQSSPDRIRSTCETFTNPLPFHGRMPDSASRGRALVRSSVASAIWQKLRHTGQ</sequence>
<accession>A0A061R6J9</accession>
<gene>
    <name evidence="2" type="ORF">TSPGSL018_13992</name>
</gene>
<evidence type="ECO:0000313" key="2">
    <source>
        <dbReference type="EMBL" id="JAC66310.1"/>
    </source>
</evidence>
<dbReference type="EMBL" id="GBEZ01020357">
    <property type="protein sequence ID" value="JAC66310.1"/>
    <property type="molecule type" value="Transcribed_RNA"/>
</dbReference>
<dbReference type="AlphaFoldDB" id="A0A061R6J9"/>
<evidence type="ECO:0000256" key="1">
    <source>
        <dbReference type="SAM" id="MobiDB-lite"/>
    </source>
</evidence>
<protein>
    <submittedName>
        <fullName evidence="2">Uncharacterized protein</fullName>
    </submittedName>
</protein>
<name>A0A061R6J9_9CHLO</name>
<organism evidence="2">
    <name type="scientific">Tetraselmis sp. GSL018</name>
    <dbReference type="NCBI Taxonomy" id="582737"/>
    <lineage>
        <taxon>Eukaryota</taxon>
        <taxon>Viridiplantae</taxon>
        <taxon>Chlorophyta</taxon>
        <taxon>core chlorophytes</taxon>
        <taxon>Chlorodendrophyceae</taxon>
        <taxon>Chlorodendrales</taxon>
        <taxon>Chlorodendraceae</taxon>
        <taxon>Tetraselmis</taxon>
    </lineage>
</organism>
<feature type="compositionally biased region" description="Polar residues" evidence="1">
    <location>
        <begin position="27"/>
        <end position="45"/>
    </location>
</feature>
<feature type="non-terminal residue" evidence="2">
    <location>
        <position position="1"/>
    </location>
</feature>
<feature type="non-terminal residue" evidence="2">
    <location>
        <position position="91"/>
    </location>
</feature>
<feature type="region of interest" description="Disordered" evidence="1">
    <location>
        <begin position="20"/>
        <end position="45"/>
    </location>
</feature>
<proteinExistence type="predicted"/>